<keyword evidence="5" id="KW-1185">Reference proteome</keyword>
<keyword evidence="4" id="KW-0282">Flagellum</keyword>
<name>A0A1V4JGE0_PATFA</name>
<dbReference type="PANTHER" id="PTHR23035">
    <property type="entry name" value="CILIA- AND FLAGELLA-ASSOCIATED PROTEIN 97-RELATED"/>
    <property type="match status" value="1"/>
</dbReference>
<feature type="compositionally biased region" description="Basic and acidic residues" evidence="3">
    <location>
        <begin position="254"/>
        <end position="276"/>
    </location>
</feature>
<dbReference type="OrthoDB" id="515313at2759"/>
<keyword evidence="4" id="KW-0966">Cell projection</keyword>
<feature type="region of interest" description="Disordered" evidence="3">
    <location>
        <begin position="227"/>
        <end position="285"/>
    </location>
</feature>
<dbReference type="PANTHER" id="PTHR23035:SF1">
    <property type="entry name" value="CILIA- AND FLAGELLA-ASSOCIATED PROTEIN 97"/>
    <property type="match status" value="1"/>
</dbReference>
<gene>
    <name evidence="4" type="primary">CFAP97</name>
    <name evidence="4" type="ORF">AV530_017462</name>
</gene>
<comment type="similarity">
    <text evidence="1">Belongs to the CFAP97 family.</text>
</comment>
<feature type="compositionally biased region" description="Polar residues" evidence="3">
    <location>
        <begin position="480"/>
        <end position="491"/>
    </location>
</feature>
<feature type="compositionally biased region" description="Polar residues" evidence="3">
    <location>
        <begin position="563"/>
        <end position="585"/>
    </location>
</feature>
<evidence type="ECO:0000313" key="5">
    <source>
        <dbReference type="Proteomes" id="UP000190648"/>
    </source>
</evidence>
<evidence type="ECO:0000256" key="3">
    <source>
        <dbReference type="SAM" id="MobiDB-lite"/>
    </source>
</evidence>
<protein>
    <recommendedName>
        <fullName evidence="2">Cilia- and flagella-associated protein 97</fullName>
    </recommendedName>
</protein>
<feature type="region of interest" description="Disordered" evidence="3">
    <location>
        <begin position="297"/>
        <end position="375"/>
    </location>
</feature>
<feature type="region of interest" description="Disordered" evidence="3">
    <location>
        <begin position="121"/>
        <end position="164"/>
    </location>
</feature>
<sequence>MRHHHFSMWFRHLNMEPCHLSLEPRCLSLRTITSTMGTITSAWDLNASTQSIIISTWSPITSTGDSITSAYDPTTSTWSPITSIWGQSPQLGGLLTSACNPHHLSLGTITSTWGAIARGTVSASSPVPAEPRGAGRRGGRDFPGCLPAPRRHRLSPPGDARGPARAAYKRSIGSAAAALRECPFRCVSLSSRACGTSYFSMDQFQDVSDGEVDHAFFDSDFEEDKKKAEENSECVEKGSTKEVLADPDLVSNLKEAKYCEEESEEKQQDLQEDQSHKNSTGHLGDVLSLSLSPVVENAGTSGMSSAASREAQENVPAGIPKIVKEGEEDYYTDEEDSSDDGKKTKSAVKLAEGKPKFGDYLEESEDTVTDVTPLSTPDISPIQSFELAASNDKKLKVKRQEHVNQDLYDSEFDHRYSRKVLHDAMDLNQLLKAFLQLEKKEKKLTIDQPSRGTRKNYSFTNEEVRQIDRENQRLLKELSRQSAKPRSTTALKKSAVPPPKLYHTALNRQKEQQRIERENLAFLKRLEAVKPTAGMRRSEQLMDYQRQMSYLSSSPSVRRGKSAFSQLSPSRGTSRASAVPSTMSQRNEKPVSDSASGALQRPKPTNVRAAWL</sequence>
<dbReference type="AlphaFoldDB" id="A0A1V4JGE0"/>
<organism evidence="4 5">
    <name type="scientific">Patagioenas fasciata monilis</name>
    <dbReference type="NCBI Taxonomy" id="372326"/>
    <lineage>
        <taxon>Eukaryota</taxon>
        <taxon>Metazoa</taxon>
        <taxon>Chordata</taxon>
        <taxon>Craniata</taxon>
        <taxon>Vertebrata</taxon>
        <taxon>Euteleostomi</taxon>
        <taxon>Archelosauria</taxon>
        <taxon>Archosauria</taxon>
        <taxon>Dinosauria</taxon>
        <taxon>Saurischia</taxon>
        <taxon>Theropoda</taxon>
        <taxon>Coelurosauria</taxon>
        <taxon>Aves</taxon>
        <taxon>Neognathae</taxon>
        <taxon>Neoaves</taxon>
        <taxon>Columbimorphae</taxon>
        <taxon>Columbiformes</taxon>
        <taxon>Columbidae</taxon>
        <taxon>Patagioenas</taxon>
    </lineage>
</organism>
<feature type="compositionally biased region" description="Polar residues" evidence="3">
    <location>
        <begin position="298"/>
        <end position="307"/>
    </location>
</feature>
<accession>A0A1V4JGE0</accession>
<dbReference type="InterPro" id="IPR038791">
    <property type="entry name" value="Cfap97/Hemingway"/>
</dbReference>
<dbReference type="InterPro" id="IPR029488">
    <property type="entry name" value="Hmw/CFAP97"/>
</dbReference>
<feature type="region of interest" description="Disordered" evidence="3">
    <location>
        <begin position="551"/>
        <end position="612"/>
    </location>
</feature>
<reference evidence="4 5" key="1">
    <citation type="submission" date="2016-02" db="EMBL/GenBank/DDBJ databases">
        <title>Band-tailed pigeon sequencing and assembly.</title>
        <authorList>
            <person name="Soares A.E."/>
            <person name="Novak B.J."/>
            <person name="Rice E.S."/>
            <person name="O'Connell B."/>
            <person name="Chang D."/>
            <person name="Weber S."/>
            <person name="Shapiro B."/>
        </authorList>
    </citation>
    <scope>NUCLEOTIDE SEQUENCE [LARGE SCALE GENOMIC DNA]</scope>
    <source>
        <strain evidence="4">BTP2013</strain>
        <tissue evidence="4">Blood</tissue>
    </source>
</reference>
<dbReference type="EMBL" id="LSYS01007721">
    <property type="protein sequence ID" value="OPJ71220.1"/>
    <property type="molecule type" value="Genomic_DNA"/>
</dbReference>
<proteinExistence type="inferred from homology"/>
<feature type="region of interest" description="Disordered" evidence="3">
    <location>
        <begin position="478"/>
        <end position="513"/>
    </location>
</feature>
<keyword evidence="4" id="KW-0969">Cilium</keyword>
<evidence type="ECO:0000256" key="2">
    <source>
        <dbReference type="ARBA" id="ARBA00021424"/>
    </source>
</evidence>
<comment type="caution">
    <text evidence="4">The sequence shown here is derived from an EMBL/GenBank/DDBJ whole genome shotgun (WGS) entry which is preliminary data.</text>
</comment>
<dbReference type="Pfam" id="PF13879">
    <property type="entry name" value="Hmw_CFAP97"/>
    <property type="match status" value="1"/>
</dbReference>
<dbReference type="GO" id="GO:0007283">
    <property type="term" value="P:spermatogenesis"/>
    <property type="evidence" value="ECO:0007669"/>
    <property type="project" value="TreeGrafter"/>
</dbReference>
<evidence type="ECO:0000313" key="4">
    <source>
        <dbReference type="EMBL" id="OPJ71220.1"/>
    </source>
</evidence>
<dbReference type="STRING" id="372326.A0A1V4JGE0"/>
<feature type="compositionally biased region" description="Acidic residues" evidence="3">
    <location>
        <begin position="326"/>
        <end position="338"/>
    </location>
</feature>
<dbReference type="Proteomes" id="UP000190648">
    <property type="component" value="Unassembled WGS sequence"/>
</dbReference>
<evidence type="ECO:0000256" key="1">
    <source>
        <dbReference type="ARBA" id="ARBA00008315"/>
    </source>
</evidence>
<feature type="compositionally biased region" description="Basic and acidic residues" evidence="3">
    <location>
        <begin position="227"/>
        <end position="244"/>
    </location>
</feature>